<gene>
    <name evidence="2" type="ORF">C1H46_024953</name>
</gene>
<keyword evidence="3" id="KW-1185">Reference proteome</keyword>
<name>A0A540LSQ1_MALBA</name>
<dbReference type="AlphaFoldDB" id="A0A540LSQ1"/>
<comment type="caution">
    <text evidence="2">The sequence shown here is derived from an EMBL/GenBank/DDBJ whole genome shotgun (WGS) entry which is preliminary data.</text>
</comment>
<dbReference type="Proteomes" id="UP000315295">
    <property type="component" value="Unassembled WGS sequence"/>
</dbReference>
<protein>
    <recommendedName>
        <fullName evidence="1">Large ribosomal subunit protein uL4 C-terminal domain-containing protein</fullName>
    </recommendedName>
</protein>
<evidence type="ECO:0000313" key="3">
    <source>
        <dbReference type="Proteomes" id="UP000315295"/>
    </source>
</evidence>
<proteinExistence type="predicted"/>
<accession>A0A540LSQ1</accession>
<evidence type="ECO:0000313" key="2">
    <source>
        <dbReference type="EMBL" id="TQD89487.1"/>
    </source>
</evidence>
<feature type="domain" description="Large ribosomal subunit protein uL4 C-terminal" evidence="1">
    <location>
        <begin position="64"/>
        <end position="89"/>
    </location>
</feature>
<dbReference type="EMBL" id="VIEB01000477">
    <property type="protein sequence ID" value="TQD89487.1"/>
    <property type="molecule type" value="Genomic_DNA"/>
</dbReference>
<evidence type="ECO:0000259" key="1">
    <source>
        <dbReference type="Pfam" id="PF14374"/>
    </source>
</evidence>
<sequence>MARILEAVMAWWIINEESEWWEIRTVVMEERFVWMRREDNAQIRIIYNQIIISMPPTKGSNGPMEQNPLKNLNAILKLNPYAKATQKMSRMGKQGINVMEDASRSKGGYYKIMVHLLLA</sequence>
<dbReference type="InterPro" id="IPR025755">
    <property type="entry name" value="Ribos_uL4_C_dom"/>
</dbReference>
<reference evidence="2 3" key="1">
    <citation type="journal article" date="2019" name="G3 (Bethesda)">
        <title>Sequencing of a Wild Apple (Malus baccata) Genome Unravels the Differences Between Cultivated and Wild Apple Species Regarding Disease Resistance and Cold Tolerance.</title>
        <authorList>
            <person name="Chen X."/>
        </authorList>
    </citation>
    <scope>NUCLEOTIDE SEQUENCE [LARGE SCALE GENOMIC DNA]</scope>
    <source>
        <strain evidence="3">cv. Shandingzi</strain>
        <tissue evidence="2">Leaves</tissue>
    </source>
</reference>
<organism evidence="2 3">
    <name type="scientific">Malus baccata</name>
    <name type="common">Siberian crab apple</name>
    <name type="synonym">Pyrus baccata</name>
    <dbReference type="NCBI Taxonomy" id="106549"/>
    <lineage>
        <taxon>Eukaryota</taxon>
        <taxon>Viridiplantae</taxon>
        <taxon>Streptophyta</taxon>
        <taxon>Embryophyta</taxon>
        <taxon>Tracheophyta</taxon>
        <taxon>Spermatophyta</taxon>
        <taxon>Magnoliopsida</taxon>
        <taxon>eudicotyledons</taxon>
        <taxon>Gunneridae</taxon>
        <taxon>Pentapetalae</taxon>
        <taxon>rosids</taxon>
        <taxon>fabids</taxon>
        <taxon>Rosales</taxon>
        <taxon>Rosaceae</taxon>
        <taxon>Amygdaloideae</taxon>
        <taxon>Maleae</taxon>
        <taxon>Malus</taxon>
    </lineage>
</organism>
<dbReference type="Pfam" id="PF14374">
    <property type="entry name" value="Ribos_L4_asso_C"/>
    <property type="match status" value="1"/>
</dbReference>